<dbReference type="EMBL" id="HG994367">
    <property type="protein sequence ID" value="CAF1706596.1"/>
    <property type="molecule type" value="Genomic_DNA"/>
</dbReference>
<name>A0A816IDG6_BRANA</name>
<protein>
    <submittedName>
        <fullName evidence="1">(rape) hypothetical protein</fullName>
    </submittedName>
</protein>
<feature type="non-terminal residue" evidence="1">
    <location>
        <position position="53"/>
    </location>
</feature>
<dbReference type="Proteomes" id="UP001295469">
    <property type="component" value="Chromosome C03"/>
</dbReference>
<sequence>MACLIKLLGDRGVVDLGIGDAKTVAEVSERHRRRRHRVAVLTEIEDEIKRVKS</sequence>
<evidence type="ECO:0000313" key="1">
    <source>
        <dbReference type="EMBL" id="CAF1706596.1"/>
    </source>
</evidence>
<reference evidence="1" key="1">
    <citation type="submission" date="2021-01" db="EMBL/GenBank/DDBJ databases">
        <authorList>
            <consortium name="Genoscope - CEA"/>
            <person name="William W."/>
        </authorList>
    </citation>
    <scope>NUCLEOTIDE SEQUENCE</scope>
</reference>
<dbReference type="AlphaFoldDB" id="A0A816IDG6"/>
<accession>A0A816IDG6</accession>
<proteinExistence type="predicted"/>
<organism evidence="1">
    <name type="scientific">Brassica napus</name>
    <name type="common">Rape</name>
    <dbReference type="NCBI Taxonomy" id="3708"/>
    <lineage>
        <taxon>Eukaryota</taxon>
        <taxon>Viridiplantae</taxon>
        <taxon>Streptophyta</taxon>
        <taxon>Embryophyta</taxon>
        <taxon>Tracheophyta</taxon>
        <taxon>Spermatophyta</taxon>
        <taxon>Magnoliopsida</taxon>
        <taxon>eudicotyledons</taxon>
        <taxon>Gunneridae</taxon>
        <taxon>Pentapetalae</taxon>
        <taxon>rosids</taxon>
        <taxon>malvids</taxon>
        <taxon>Brassicales</taxon>
        <taxon>Brassicaceae</taxon>
        <taxon>Brassiceae</taxon>
        <taxon>Brassica</taxon>
    </lineage>
</organism>
<gene>
    <name evidence="1" type="ORF">DARMORV10_C03P58930.1</name>
</gene>